<dbReference type="RefSeq" id="WP_161822160.1">
    <property type="nucleotide sequence ID" value="NZ_LSRS01000003.1"/>
</dbReference>
<dbReference type="PROSITE" id="PS00198">
    <property type="entry name" value="4FE4S_FER_1"/>
    <property type="match status" value="1"/>
</dbReference>
<dbReference type="InterPro" id="IPR050294">
    <property type="entry name" value="RnfB_subfamily"/>
</dbReference>
<keyword evidence="7" id="KW-1185">Reference proteome</keyword>
<dbReference type="PROSITE" id="PS51379">
    <property type="entry name" value="4FE4S_FER_2"/>
    <property type="match status" value="2"/>
</dbReference>
<keyword evidence="1" id="KW-0004">4Fe-4S</keyword>
<protein>
    <submittedName>
        <fullName evidence="6">Electron transport protein HydN</fullName>
    </submittedName>
</protein>
<dbReference type="PANTHER" id="PTHR42859:SF15">
    <property type="entry name" value="IRON-SULFUR CLUSTER BINDING PROTEIN"/>
    <property type="match status" value="1"/>
</dbReference>
<dbReference type="Pfam" id="PF12800">
    <property type="entry name" value="Fer4_4"/>
    <property type="match status" value="1"/>
</dbReference>
<evidence type="ECO:0000313" key="7">
    <source>
        <dbReference type="Proteomes" id="UP000798488"/>
    </source>
</evidence>
<reference evidence="6" key="1">
    <citation type="submission" date="2016-02" db="EMBL/GenBank/DDBJ databases">
        <title>Draft Genome Sequence of Sporotomaculum syntrophicum Strain FB, a Syntrophic Benzoate Degrader.</title>
        <authorList>
            <person name="Nobu M.K."/>
            <person name="Narihiro T."/>
            <person name="Qiu Y.-L."/>
            <person name="Ohashi A."/>
            <person name="Liu W.-T."/>
            <person name="Yuji S."/>
        </authorList>
    </citation>
    <scope>NUCLEOTIDE SEQUENCE</scope>
    <source>
        <strain evidence="6">FB</strain>
    </source>
</reference>
<dbReference type="Pfam" id="PF00037">
    <property type="entry name" value="Fer4"/>
    <property type="match status" value="2"/>
</dbReference>
<dbReference type="GO" id="GO:0046872">
    <property type="term" value="F:metal ion binding"/>
    <property type="evidence" value="ECO:0007669"/>
    <property type="project" value="UniProtKB-KW"/>
</dbReference>
<proteinExistence type="predicted"/>
<accession>A0A9D2WRS2</accession>
<dbReference type="InterPro" id="IPR017896">
    <property type="entry name" value="4Fe4S_Fe-S-bd"/>
</dbReference>
<keyword evidence="2" id="KW-0479">Metal-binding</keyword>
<feature type="domain" description="4Fe-4S ferredoxin-type" evidence="5">
    <location>
        <begin position="78"/>
        <end position="107"/>
    </location>
</feature>
<feature type="domain" description="4Fe-4S ferredoxin-type" evidence="5">
    <location>
        <begin position="114"/>
        <end position="134"/>
    </location>
</feature>
<dbReference type="AlphaFoldDB" id="A0A9D2WRS2"/>
<dbReference type="EMBL" id="LSRS01000003">
    <property type="protein sequence ID" value="KAF1085726.1"/>
    <property type="molecule type" value="Genomic_DNA"/>
</dbReference>
<comment type="caution">
    <text evidence="6">The sequence shown here is derived from an EMBL/GenBank/DDBJ whole genome shotgun (WGS) entry which is preliminary data.</text>
</comment>
<dbReference type="CDD" id="cd16370">
    <property type="entry name" value="DMSOR_beta_like"/>
    <property type="match status" value="1"/>
</dbReference>
<gene>
    <name evidence="6" type="primary">hydN_2</name>
    <name evidence="6" type="ORF">SPSYN_01872</name>
</gene>
<dbReference type="SUPFAM" id="SSF54862">
    <property type="entry name" value="4Fe-4S ferredoxins"/>
    <property type="match status" value="1"/>
</dbReference>
<sequence>MPKLLRADQMKKCIGCYSCMLACARTLQHDFSPRKAAIQIRSVGGLQSRLVVDICRGCTDPPCALVCNCNALTPRRGGGVRFYKDRCIGCEKCVEACIVGAIRFDEDNKQPIICIQCGTCVKYCPHEVLSMHEV</sequence>
<evidence type="ECO:0000313" key="6">
    <source>
        <dbReference type="EMBL" id="KAF1085726.1"/>
    </source>
</evidence>
<dbReference type="OrthoDB" id="9810688at2"/>
<dbReference type="GO" id="GO:0051539">
    <property type="term" value="F:4 iron, 4 sulfur cluster binding"/>
    <property type="evidence" value="ECO:0007669"/>
    <property type="project" value="UniProtKB-KW"/>
</dbReference>
<keyword evidence="4" id="KW-0411">Iron-sulfur</keyword>
<keyword evidence="3" id="KW-0408">Iron</keyword>
<evidence type="ECO:0000256" key="3">
    <source>
        <dbReference type="ARBA" id="ARBA00023004"/>
    </source>
</evidence>
<dbReference type="InterPro" id="IPR017900">
    <property type="entry name" value="4Fe4S_Fe_S_CS"/>
</dbReference>
<evidence type="ECO:0000259" key="5">
    <source>
        <dbReference type="PROSITE" id="PS51379"/>
    </source>
</evidence>
<dbReference type="Proteomes" id="UP000798488">
    <property type="component" value="Unassembled WGS sequence"/>
</dbReference>
<dbReference type="PANTHER" id="PTHR42859">
    <property type="entry name" value="OXIDOREDUCTASE"/>
    <property type="match status" value="1"/>
</dbReference>
<evidence type="ECO:0000256" key="1">
    <source>
        <dbReference type="ARBA" id="ARBA00022485"/>
    </source>
</evidence>
<evidence type="ECO:0000256" key="2">
    <source>
        <dbReference type="ARBA" id="ARBA00022723"/>
    </source>
</evidence>
<dbReference type="Gene3D" id="3.30.70.20">
    <property type="match status" value="2"/>
</dbReference>
<evidence type="ECO:0000256" key="4">
    <source>
        <dbReference type="ARBA" id="ARBA00023014"/>
    </source>
</evidence>
<name>A0A9D2WRS2_9FIRM</name>
<organism evidence="6 7">
    <name type="scientific">Sporotomaculum syntrophicum</name>
    <dbReference type="NCBI Taxonomy" id="182264"/>
    <lineage>
        <taxon>Bacteria</taxon>
        <taxon>Bacillati</taxon>
        <taxon>Bacillota</taxon>
        <taxon>Clostridia</taxon>
        <taxon>Eubacteriales</taxon>
        <taxon>Desulfallaceae</taxon>
        <taxon>Sporotomaculum</taxon>
    </lineage>
</organism>